<keyword evidence="2" id="KW-0472">Membrane</keyword>
<keyword evidence="2" id="KW-0812">Transmembrane</keyword>
<keyword evidence="2" id="KW-1133">Transmembrane helix</keyword>
<evidence type="ECO:0000256" key="1">
    <source>
        <dbReference type="SAM" id="MobiDB-lite"/>
    </source>
</evidence>
<accession>A0ABQ3D9A9</accession>
<gene>
    <name evidence="3" type="ORF">GCM10010345_79810</name>
</gene>
<sequence length="249" mass="25909">MAAEPDEEQWNETERAVRSLLEAAVPAPRPSSERMAGIRRKARRRRRRNAAALGAALTAVAGLAFVLPGLRDADPSHGAASTPSSPVTLIRGPGAPVRLLGPARAVEVTLPRGWYAVSVDDARGGPVAFIASQPLSRPARGTCVSGTPGAVGTCRPLTRLADGEVLIVLRPAGKREEAARLTASPVKPSLDGCESLGAQGRSRLWKVGRSGAADFVVLEMSECSRTPVAKATSDALSGLLNSIRLADGT</sequence>
<dbReference type="EMBL" id="BMVN01000050">
    <property type="protein sequence ID" value="GHA63677.1"/>
    <property type="molecule type" value="Genomic_DNA"/>
</dbReference>
<proteinExistence type="predicted"/>
<dbReference type="RefSeq" id="WP_189894152.1">
    <property type="nucleotide sequence ID" value="NZ_BMVN01000050.1"/>
</dbReference>
<evidence type="ECO:0000313" key="4">
    <source>
        <dbReference type="Proteomes" id="UP000653644"/>
    </source>
</evidence>
<comment type="caution">
    <text evidence="3">The sequence shown here is derived from an EMBL/GenBank/DDBJ whole genome shotgun (WGS) entry which is preliminary data.</text>
</comment>
<dbReference type="Proteomes" id="UP000653644">
    <property type="component" value="Unassembled WGS sequence"/>
</dbReference>
<feature type="transmembrane region" description="Helical" evidence="2">
    <location>
        <begin position="50"/>
        <end position="70"/>
    </location>
</feature>
<protein>
    <submittedName>
        <fullName evidence="3">Uncharacterized protein</fullName>
    </submittedName>
</protein>
<reference evidence="4" key="1">
    <citation type="journal article" date="2019" name="Int. J. Syst. Evol. Microbiol.">
        <title>The Global Catalogue of Microorganisms (GCM) 10K type strain sequencing project: providing services to taxonomists for standard genome sequencing and annotation.</title>
        <authorList>
            <consortium name="The Broad Institute Genomics Platform"/>
            <consortium name="The Broad Institute Genome Sequencing Center for Infectious Disease"/>
            <person name="Wu L."/>
            <person name="Ma J."/>
        </authorList>
    </citation>
    <scope>NUCLEOTIDE SEQUENCE [LARGE SCALE GENOMIC DNA]</scope>
    <source>
        <strain evidence="4">JCM 4733</strain>
    </source>
</reference>
<keyword evidence="4" id="KW-1185">Reference proteome</keyword>
<evidence type="ECO:0000313" key="3">
    <source>
        <dbReference type="EMBL" id="GHA63677.1"/>
    </source>
</evidence>
<evidence type="ECO:0000256" key="2">
    <source>
        <dbReference type="SAM" id="Phobius"/>
    </source>
</evidence>
<organism evidence="3 4">
    <name type="scientific">Streptomyces canarius</name>
    <dbReference type="NCBI Taxonomy" id="285453"/>
    <lineage>
        <taxon>Bacteria</taxon>
        <taxon>Bacillati</taxon>
        <taxon>Actinomycetota</taxon>
        <taxon>Actinomycetes</taxon>
        <taxon>Kitasatosporales</taxon>
        <taxon>Streptomycetaceae</taxon>
        <taxon>Streptomyces</taxon>
    </lineage>
</organism>
<feature type="region of interest" description="Disordered" evidence="1">
    <location>
        <begin position="23"/>
        <end position="44"/>
    </location>
</feature>
<name>A0ABQ3D9A9_9ACTN</name>